<feature type="chain" id="PRO_5027828450" evidence="7">
    <location>
        <begin position="23"/>
        <end position="210"/>
    </location>
</feature>
<evidence type="ECO:0000256" key="2">
    <source>
        <dbReference type="ARBA" id="ARBA00022617"/>
    </source>
</evidence>
<dbReference type="GO" id="GO:0020037">
    <property type="term" value="F:heme binding"/>
    <property type="evidence" value="ECO:0007669"/>
    <property type="project" value="InterPro"/>
</dbReference>
<protein>
    <submittedName>
        <fullName evidence="9">Cytochrome c class I</fullName>
    </submittedName>
</protein>
<evidence type="ECO:0000256" key="6">
    <source>
        <dbReference type="PROSITE-ProRule" id="PRU00433"/>
    </source>
</evidence>
<dbReference type="EMBL" id="CACVAV010000127">
    <property type="protein sequence ID" value="CAA6808234.1"/>
    <property type="molecule type" value="Genomic_DNA"/>
</dbReference>
<reference evidence="9" key="1">
    <citation type="submission" date="2020-01" db="EMBL/GenBank/DDBJ databases">
        <authorList>
            <person name="Meier V. D."/>
            <person name="Meier V D."/>
        </authorList>
    </citation>
    <scope>NUCLEOTIDE SEQUENCE</scope>
    <source>
        <strain evidence="9">HLG_WM_MAG_08</strain>
    </source>
</reference>
<gene>
    <name evidence="9" type="ORF">HELGO_WM33810</name>
</gene>
<keyword evidence="1" id="KW-0813">Transport</keyword>
<feature type="signal peptide" evidence="7">
    <location>
        <begin position="1"/>
        <end position="22"/>
    </location>
</feature>
<feature type="domain" description="Cytochrome c" evidence="8">
    <location>
        <begin position="129"/>
        <end position="209"/>
    </location>
</feature>
<keyword evidence="2 6" id="KW-0349">Heme</keyword>
<keyword evidence="7" id="KW-0732">Signal</keyword>
<keyword evidence="4" id="KW-0249">Electron transport</keyword>
<keyword evidence="5 6" id="KW-0408">Iron</keyword>
<proteinExistence type="predicted"/>
<organism evidence="9">
    <name type="scientific">uncultured Thiotrichaceae bacterium</name>
    <dbReference type="NCBI Taxonomy" id="298394"/>
    <lineage>
        <taxon>Bacteria</taxon>
        <taxon>Pseudomonadati</taxon>
        <taxon>Pseudomonadota</taxon>
        <taxon>Gammaproteobacteria</taxon>
        <taxon>Thiotrichales</taxon>
        <taxon>Thiotrichaceae</taxon>
        <taxon>environmental samples</taxon>
    </lineage>
</organism>
<dbReference type="Pfam" id="PF13442">
    <property type="entry name" value="Cytochrome_CBB3"/>
    <property type="match status" value="2"/>
</dbReference>
<evidence type="ECO:0000256" key="7">
    <source>
        <dbReference type="SAM" id="SignalP"/>
    </source>
</evidence>
<accession>A0A6S6T097</accession>
<feature type="domain" description="Cytochrome c" evidence="8">
    <location>
        <begin position="28"/>
        <end position="108"/>
    </location>
</feature>
<sequence>MKYTKLLILSMCLNLFMNPLSAAEQPATDLKAGQTMYNQLCIACHASGINGAPKLGVKDDWAELLTFGEDTLYQAVINGPNHMYSKGGSALESEAMIRNIVAYMMNSATDDSNRASVNSASEADKARHLRLNNGYKVYDMICFTCHNTGEAGAPMIGVPSAWDDRIALGLDGLTKSVVEGKSHMYIRAGSADYSEADFKSVVEYMISTIE</sequence>
<name>A0A6S6T097_9GAMM</name>
<evidence type="ECO:0000259" key="8">
    <source>
        <dbReference type="PROSITE" id="PS51007"/>
    </source>
</evidence>
<dbReference type="InterPro" id="IPR009056">
    <property type="entry name" value="Cyt_c-like_dom"/>
</dbReference>
<dbReference type="SUPFAM" id="SSF46626">
    <property type="entry name" value="Cytochrome c"/>
    <property type="match status" value="2"/>
</dbReference>
<dbReference type="Gene3D" id="1.10.760.10">
    <property type="entry name" value="Cytochrome c-like domain"/>
    <property type="match status" value="2"/>
</dbReference>
<evidence type="ECO:0000313" key="9">
    <source>
        <dbReference type="EMBL" id="CAA6808234.1"/>
    </source>
</evidence>
<dbReference type="PROSITE" id="PS51007">
    <property type="entry name" value="CYTC"/>
    <property type="match status" value="2"/>
</dbReference>
<evidence type="ECO:0000256" key="3">
    <source>
        <dbReference type="ARBA" id="ARBA00022723"/>
    </source>
</evidence>
<dbReference type="InterPro" id="IPR036909">
    <property type="entry name" value="Cyt_c-like_dom_sf"/>
</dbReference>
<dbReference type="PANTHER" id="PTHR40942">
    <property type="match status" value="1"/>
</dbReference>
<dbReference type="PANTHER" id="PTHR40942:SF4">
    <property type="entry name" value="CYTOCHROME C5"/>
    <property type="match status" value="1"/>
</dbReference>
<dbReference type="PRINTS" id="PR00607">
    <property type="entry name" value="CYTCHROMECIE"/>
</dbReference>
<dbReference type="InterPro" id="IPR002323">
    <property type="entry name" value="Cyt_CIE"/>
</dbReference>
<dbReference type="GO" id="GO:0009055">
    <property type="term" value="F:electron transfer activity"/>
    <property type="evidence" value="ECO:0007669"/>
    <property type="project" value="InterPro"/>
</dbReference>
<evidence type="ECO:0000256" key="5">
    <source>
        <dbReference type="ARBA" id="ARBA00023004"/>
    </source>
</evidence>
<dbReference type="GO" id="GO:0005506">
    <property type="term" value="F:iron ion binding"/>
    <property type="evidence" value="ECO:0007669"/>
    <property type="project" value="InterPro"/>
</dbReference>
<evidence type="ECO:0000256" key="1">
    <source>
        <dbReference type="ARBA" id="ARBA00022448"/>
    </source>
</evidence>
<dbReference type="AlphaFoldDB" id="A0A6S6T097"/>
<keyword evidence="3 6" id="KW-0479">Metal-binding</keyword>
<evidence type="ECO:0000256" key="4">
    <source>
        <dbReference type="ARBA" id="ARBA00022982"/>
    </source>
</evidence>